<keyword evidence="11" id="KW-0012">Acyltransferase</keyword>
<dbReference type="InterPro" id="IPR003811">
    <property type="entry name" value="G3P_acylTferase_PlsY"/>
</dbReference>
<keyword evidence="7 10" id="KW-0472">Membrane</keyword>
<dbReference type="PANTHER" id="PTHR30309:SF0">
    <property type="entry name" value="GLYCEROL-3-PHOSPHATE ACYLTRANSFERASE-RELATED"/>
    <property type="match status" value="1"/>
</dbReference>
<keyword evidence="5 10" id="KW-1133">Transmembrane helix</keyword>
<dbReference type="EC" id="2.3.1.275" evidence="10"/>
<evidence type="ECO:0000256" key="2">
    <source>
        <dbReference type="ARBA" id="ARBA00022516"/>
    </source>
</evidence>
<keyword evidence="6 10" id="KW-0443">Lipid metabolism</keyword>
<keyword evidence="2 10" id="KW-0444">Lipid biosynthesis</keyword>
<keyword evidence="1 10" id="KW-1003">Cell membrane</keyword>
<organism evidence="11 12">
    <name type="scientific">Neorickettsia findlayensis</name>
    <dbReference type="NCBI Taxonomy" id="2686014"/>
    <lineage>
        <taxon>Bacteria</taxon>
        <taxon>Pseudomonadati</taxon>
        <taxon>Pseudomonadota</taxon>
        <taxon>Alphaproteobacteria</taxon>
        <taxon>Rickettsiales</taxon>
        <taxon>Anaplasmataceae</taxon>
        <taxon>Neorickettsia</taxon>
    </lineage>
</organism>
<dbReference type="AlphaFoldDB" id="A0A6P1GB23"/>
<evidence type="ECO:0000256" key="3">
    <source>
        <dbReference type="ARBA" id="ARBA00022679"/>
    </source>
</evidence>
<feature type="transmembrane region" description="Helical" evidence="10">
    <location>
        <begin position="6"/>
        <end position="28"/>
    </location>
</feature>
<name>A0A6P1GB23_9RICK</name>
<dbReference type="EMBL" id="CP047224">
    <property type="protein sequence ID" value="QHD65393.1"/>
    <property type="molecule type" value="Genomic_DNA"/>
</dbReference>
<keyword evidence="4 10" id="KW-0812">Transmembrane</keyword>
<reference evidence="11 12" key="1">
    <citation type="journal article" date="2020" name="MBio">
        <title>Erratum for Teymournejad et al., 'Isolation and Molecular Analysis of a Novel Neorickettsia Species That Causes Potomac Horse Fever'.</title>
        <authorList>
            <person name="Teymournejad O."/>
            <person name="Lin M."/>
            <person name="Bekebrede H."/>
            <person name="Kamr A."/>
            <person name="Toribio R.E."/>
            <person name="Arroyo L.G."/>
            <person name="Baird J.D."/>
            <person name="Rikihisa Y."/>
        </authorList>
    </citation>
    <scope>NUCLEOTIDE SEQUENCE [LARGE SCALE GENOMIC DNA]</scope>
    <source>
        <strain evidence="11 12">Fin17</strain>
    </source>
</reference>
<dbReference type="KEGG" id="nef:GP480_03000"/>
<feature type="transmembrane region" description="Helical" evidence="10">
    <location>
        <begin position="49"/>
        <end position="71"/>
    </location>
</feature>
<sequence length="185" mass="20229">MDYLAFIVFVYLIAAIPFGRCISACFGVDICNRGSGNIGATNMTRVMGLGFGSVVFVLDFLKAAVPVFLAVRFYSDVFASAVGFVAVFAHVFSVYMAFKGGKGVAPVMGVYFVLLPVVFIVIVCIWVVFFVLFRQPFISSLTACFIGAVCSYTLLESFVFLPILAGTVLVFIKHMTNVREFLQAR</sequence>
<dbReference type="Pfam" id="PF02660">
    <property type="entry name" value="G3P_acyltransf"/>
    <property type="match status" value="1"/>
</dbReference>
<evidence type="ECO:0000256" key="8">
    <source>
        <dbReference type="ARBA" id="ARBA00023209"/>
    </source>
</evidence>
<comment type="similarity">
    <text evidence="10">Belongs to the PlsY family.</text>
</comment>
<evidence type="ECO:0000256" key="10">
    <source>
        <dbReference type="HAMAP-Rule" id="MF_01043"/>
    </source>
</evidence>
<feature type="transmembrane region" description="Helical" evidence="10">
    <location>
        <begin position="110"/>
        <end position="133"/>
    </location>
</feature>
<comment type="subunit">
    <text evidence="10">Probably interacts with PlsX.</text>
</comment>
<keyword evidence="8 10" id="KW-0594">Phospholipid biosynthesis</keyword>
<comment type="function">
    <text evidence="10">Catalyzes the transfer of an acyl group from acyl-phosphate (acyl-PO(4)) to glycerol-3-phosphate (G3P) to form lysophosphatidic acid (LPA). This enzyme utilizes acyl-phosphate as fatty acyl donor, but not acyl-CoA or acyl-ACP.</text>
</comment>
<keyword evidence="3 10" id="KW-0808">Transferase</keyword>
<dbReference type="GO" id="GO:0005886">
    <property type="term" value="C:plasma membrane"/>
    <property type="evidence" value="ECO:0007669"/>
    <property type="project" value="UniProtKB-SubCell"/>
</dbReference>
<dbReference type="UniPathway" id="UPA00085"/>
<dbReference type="PANTHER" id="PTHR30309">
    <property type="entry name" value="INNER MEMBRANE PROTEIN YGIH"/>
    <property type="match status" value="1"/>
</dbReference>
<dbReference type="HAMAP" id="MF_01043">
    <property type="entry name" value="PlsY"/>
    <property type="match status" value="1"/>
</dbReference>
<dbReference type="RefSeq" id="WP_160095747.1">
    <property type="nucleotide sequence ID" value="NZ_CP047224.1"/>
</dbReference>
<reference evidence="11 12" key="2">
    <citation type="journal article" date="2020" name="MBio">
        <title>Isolation and Molecular Analysis of a Novel Neorickettsia Species That Causes Potomac Horse Fever.</title>
        <authorList>
            <person name="Teymournejad O."/>
            <person name="Lin M."/>
            <person name="Bekebrede H."/>
            <person name="Kamr A."/>
            <person name="Toribio R.E."/>
            <person name="Arroyo L.G."/>
            <person name="Baird J.D."/>
            <person name="Rikihisa Y."/>
        </authorList>
    </citation>
    <scope>NUCLEOTIDE SEQUENCE [LARGE SCALE GENOMIC DNA]</scope>
    <source>
        <strain evidence="11 12">Fin17</strain>
    </source>
</reference>
<gene>
    <name evidence="10" type="primary">plsY</name>
    <name evidence="11" type="ORF">GP480_03000</name>
</gene>
<dbReference type="GO" id="GO:0008654">
    <property type="term" value="P:phospholipid biosynthetic process"/>
    <property type="evidence" value="ECO:0007669"/>
    <property type="project" value="UniProtKB-UniRule"/>
</dbReference>
<evidence type="ECO:0000313" key="11">
    <source>
        <dbReference type="EMBL" id="QHD65393.1"/>
    </source>
</evidence>
<keyword evidence="12" id="KW-1185">Reference proteome</keyword>
<feature type="transmembrane region" description="Helical" evidence="10">
    <location>
        <begin position="77"/>
        <end position="98"/>
    </location>
</feature>
<evidence type="ECO:0000256" key="5">
    <source>
        <dbReference type="ARBA" id="ARBA00022989"/>
    </source>
</evidence>
<dbReference type="Proteomes" id="UP000464912">
    <property type="component" value="Chromosome"/>
</dbReference>
<dbReference type="GO" id="GO:0043772">
    <property type="term" value="F:acyl-phosphate glycerol-3-phosphate acyltransferase activity"/>
    <property type="evidence" value="ECO:0007669"/>
    <property type="project" value="UniProtKB-UniRule"/>
</dbReference>
<comment type="catalytic activity">
    <reaction evidence="10">
        <text>an acyl phosphate + sn-glycerol 3-phosphate = a 1-acyl-sn-glycero-3-phosphate + phosphate</text>
        <dbReference type="Rhea" id="RHEA:34075"/>
        <dbReference type="ChEBI" id="CHEBI:43474"/>
        <dbReference type="ChEBI" id="CHEBI:57597"/>
        <dbReference type="ChEBI" id="CHEBI:57970"/>
        <dbReference type="ChEBI" id="CHEBI:59918"/>
        <dbReference type="EC" id="2.3.1.275"/>
    </reaction>
</comment>
<protein>
    <recommendedName>
        <fullName evidence="10">Glycerol-3-phosphate acyltransferase</fullName>
    </recommendedName>
    <alternativeName>
        <fullName evidence="10">Acyl-PO4 G3P acyltransferase</fullName>
    </alternativeName>
    <alternativeName>
        <fullName evidence="10">Acyl-phosphate--glycerol-3-phosphate acyltransferase</fullName>
    </alternativeName>
    <alternativeName>
        <fullName evidence="10">G3P acyltransferase</fullName>
        <shortName evidence="10">GPAT</shortName>
        <ecNumber evidence="10">2.3.1.275</ecNumber>
    </alternativeName>
    <alternativeName>
        <fullName evidence="10">Lysophosphatidic acid synthase</fullName>
        <shortName evidence="10">LPA synthase</shortName>
    </alternativeName>
</protein>
<dbReference type="SMART" id="SM01207">
    <property type="entry name" value="G3P_acyltransf"/>
    <property type="match status" value="1"/>
</dbReference>
<comment type="subcellular location">
    <subcellularLocation>
        <location evidence="10">Cell membrane</location>
        <topology evidence="10">Multi-pass membrane protein</topology>
    </subcellularLocation>
</comment>
<comment type="pathway">
    <text evidence="10">Lipid metabolism; phospholipid metabolism.</text>
</comment>
<evidence type="ECO:0000256" key="7">
    <source>
        <dbReference type="ARBA" id="ARBA00023136"/>
    </source>
</evidence>
<evidence type="ECO:0000256" key="1">
    <source>
        <dbReference type="ARBA" id="ARBA00022475"/>
    </source>
</evidence>
<keyword evidence="9 10" id="KW-1208">Phospholipid metabolism</keyword>
<evidence type="ECO:0000313" key="12">
    <source>
        <dbReference type="Proteomes" id="UP000464912"/>
    </source>
</evidence>
<evidence type="ECO:0000256" key="4">
    <source>
        <dbReference type="ARBA" id="ARBA00022692"/>
    </source>
</evidence>
<accession>A0A6P1GB23</accession>
<proteinExistence type="inferred from homology"/>
<feature type="transmembrane region" description="Helical" evidence="10">
    <location>
        <begin position="145"/>
        <end position="172"/>
    </location>
</feature>
<evidence type="ECO:0000256" key="9">
    <source>
        <dbReference type="ARBA" id="ARBA00023264"/>
    </source>
</evidence>
<evidence type="ECO:0000256" key="6">
    <source>
        <dbReference type="ARBA" id="ARBA00023098"/>
    </source>
</evidence>